<dbReference type="PANTHER" id="PTHR30100">
    <property type="entry name" value="FATTY ACID/PHOSPHOLIPID SYNTHESIS PROTEIN PLSX"/>
    <property type="match status" value="1"/>
</dbReference>
<evidence type="ECO:0000256" key="6">
    <source>
        <dbReference type="ARBA" id="ARBA00023098"/>
    </source>
</evidence>
<evidence type="ECO:0000256" key="7">
    <source>
        <dbReference type="ARBA" id="ARBA00023209"/>
    </source>
</evidence>
<dbReference type="EC" id="2.3.1.274" evidence="9"/>
<name>A0A7V0XFC2_UNCW3</name>
<comment type="subunit">
    <text evidence="10">Homodimer. Probably interacts with PlsY.</text>
</comment>
<keyword evidence="8" id="KW-1208">Phospholipid metabolism</keyword>
<gene>
    <name evidence="11" type="ORF">ENN51_04510</name>
</gene>
<dbReference type="Gene3D" id="3.40.718.10">
    <property type="entry name" value="Isopropylmalate Dehydrogenase"/>
    <property type="match status" value="1"/>
</dbReference>
<keyword evidence="3" id="KW-0963">Cytoplasm</keyword>
<comment type="subcellular location">
    <subcellularLocation>
        <location evidence="2">Cytoplasm</location>
    </subcellularLocation>
</comment>
<dbReference type="EMBL" id="DSBX01000171">
    <property type="protein sequence ID" value="HDQ99531.1"/>
    <property type="molecule type" value="Genomic_DNA"/>
</dbReference>
<keyword evidence="7" id="KW-0594">Phospholipid biosynthesis</keyword>
<accession>A0A7V0XFC2</accession>
<dbReference type="SUPFAM" id="SSF53659">
    <property type="entry name" value="Isocitrate/Isopropylmalate dehydrogenase-like"/>
    <property type="match status" value="1"/>
</dbReference>
<keyword evidence="6" id="KW-0443">Lipid metabolism</keyword>
<sequence>MKVALDAMGSDSAPMAEIEGAALALEDDSSLKIALVGQPQLLQDSVSSVPDRIELVHADDVVGMHENPAEAIRRKRRSSIAVCMQLLKERKVDAVVSAGNTGAVMAFAVTSIGVIEGVHRPTLGIMFPNVRGSTLVLDVGANVDTKSRQLLQFGIMGSTAAGFLLHKANPTVGLLSIGREETKGNESST</sequence>
<evidence type="ECO:0000256" key="10">
    <source>
        <dbReference type="ARBA" id="ARBA00046608"/>
    </source>
</evidence>
<comment type="caution">
    <text evidence="11">The sequence shown here is derived from an EMBL/GenBank/DDBJ whole genome shotgun (WGS) entry which is preliminary data.</text>
</comment>
<protein>
    <recommendedName>
        <fullName evidence="9">phosphate acyltransferase</fullName>
        <ecNumber evidence="9">2.3.1.274</ecNumber>
    </recommendedName>
</protein>
<evidence type="ECO:0000256" key="5">
    <source>
        <dbReference type="ARBA" id="ARBA00022679"/>
    </source>
</evidence>
<proteinExistence type="inferred from homology"/>
<organism evidence="11">
    <name type="scientific">candidate division WOR-3 bacterium</name>
    <dbReference type="NCBI Taxonomy" id="2052148"/>
    <lineage>
        <taxon>Bacteria</taxon>
        <taxon>Bacteria division WOR-3</taxon>
    </lineage>
</organism>
<evidence type="ECO:0000256" key="4">
    <source>
        <dbReference type="ARBA" id="ARBA00022516"/>
    </source>
</evidence>
<dbReference type="Proteomes" id="UP000885672">
    <property type="component" value="Unassembled WGS sequence"/>
</dbReference>
<dbReference type="InterPro" id="IPR012281">
    <property type="entry name" value="Phospholipid_synth_PlsX-like"/>
</dbReference>
<keyword evidence="5" id="KW-0808">Transferase</keyword>
<evidence type="ECO:0000256" key="3">
    <source>
        <dbReference type="ARBA" id="ARBA00022490"/>
    </source>
</evidence>
<dbReference type="Pfam" id="PF02504">
    <property type="entry name" value="FA_synthesis"/>
    <property type="match status" value="1"/>
</dbReference>
<reference evidence="11" key="1">
    <citation type="journal article" date="2020" name="mSystems">
        <title>Genome- and Community-Level Interaction Insights into Carbon Utilization and Element Cycling Functions of Hydrothermarchaeota in Hydrothermal Sediment.</title>
        <authorList>
            <person name="Zhou Z."/>
            <person name="Liu Y."/>
            <person name="Xu W."/>
            <person name="Pan J."/>
            <person name="Luo Z.H."/>
            <person name="Li M."/>
        </authorList>
    </citation>
    <scope>NUCLEOTIDE SEQUENCE [LARGE SCALE GENOMIC DNA]</scope>
    <source>
        <strain evidence="11">SpSt-1182</strain>
    </source>
</reference>
<evidence type="ECO:0000313" key="11">
    <source>
        <dbReference type="EMBL" id="HDQ99531.1"/>
    </source>
</evidence>
<evidence type="ECO:0000256" key="8">
    <source>
        <dbReference type="ARBA" id="ARBA00023264"/>
    </source>
</evidence>
<dbReference type="InterPro" id="IPR003664">
    <property type="entry name" value="FA_synthesis"/>
</dbReference>
<dbReference type="GO" id="GO:0008654">
    <property type="term" value="P:phospholipid biosynthetic process"/>
    <property type="evidence" value="ECO:0007669"/>
    <property type="project" value="UniProtKB-KW"/>
</dbReference>
<dbReference type="PANTHER" id="PTHR30100:SF1">
    <property type="entry name" value="PHOSPHATE ACYLTRANSFERASE"/>
    <property type="match status" value="1"/>
</dbReference>
<dbReference type="GO" id="GO:0043811">
    <property type="term" value="F:phosphate:acyl-[acyl carrier protein] acyltransferase activity"/>
    <property type="evidence" value="ECO:0007669"/>
    <property type="project" value="UniProtKB-EC"/>
</dbReference>
<keyword evidence="4" id="KW-0444">Lipid biosynthesis</keyword>
<comment type="catalytic activity">
    <reaction evidence="1">
        <text>a fatty acyl-[ACP] + phosphate = an acyl phosphate + holo-[ACP]</text>
        <dbReference type="Rhea" id="RHEA:42292"/>
        <dbReference type="Rhea" id="RHEA-COMP:9685"/>
        <dbReference type="Rhea" id="RHEA-COMP:14125"/>
        <dbReference type="ChEBI" id="CHEBI:43474"/>
        <dbReference type="ChEBI" id="CHEBI:59918"/>
        <dbReference type="ChEBI" id="CHEBI:64479"/>
        <dbReference type="ChEBI" id="CHEBI:138651"/>
        <dbReference type="EC" id="2.3.1.274"/>
    </reaction>
</comment>
<dbReference type="AlphaFoldDB" id="A0A7V0XFC2"/>
<dbReference type="GO" id="GO:0005737">
    <property type="term" value="C:cytoplasm"/>
    <property type="evidence" value="ECO:0007669"/>
    <property type="project" value="UniProtKB-SubCell"/>
</dbReference>
<feature type="non-terminal residue" evidence="11">
    <location>
        <position position="189"/>
    </location>
</feature>
<dbReference type="GO" id="GO:0006633">
    <property type="term" value="P:fatty acid biosynthetic process"/>
    <property type="evidence" value="ECO:0007669"/>
    <property type="project" value="InterPro"/>
</dbReference>
<keyword evidence="11" id="KW-0012">Acyltransferase</keyword>
<evidence type="ECO:0000256" key="1">
    <source>
        <dbReference type="ARBA" id="ARBA00001232"/>
    </source>
</evidence>
<evidence type="ECO:0000256" key="2">
    <source>
        <dbReference type="ARBA" id="ARBA00004496"/>
    </source>
</evidence>
<dbReference type="HAMAP" id="MF_00019">
    <property type="entry name" value="PlsX"/>
    <property type="match status" value="1"/>
</dbReference>
<evidence type="ECO:0000256" key="9">
    <source>
        <dbReference type="ARBA" id="ARBA00024069"/>
    </source>
</evidence>